<dbReference type="PANTHER" id="PTHR30146">
    <property type="entry name" value="LACI-RELATED TRANSCRIPTIONAL REPRESSOR"/>
    <property type="match status" value="1"/>
</dbReference>
<evidence type="ECO:0000313" key="6">
    <source>
        <dbReference type="Proteomes" id="UP001424741"/>
    </source>
</evidence>
<dbReference type="InterPro" id="IPR000843">
    <property type="entry name" value="HTH_LacI"/>
</dbReference>
<keyword evidence="3" id="KW-0804">Transcription</keyword>
<keyword evidence="2" id="KW-0238">DNA-binding</keyword>
<dbReference type="Gene3D" id="3.40.50.2300">
    <property type="match status" value="2"/>
</dbReference>
<protein>
    <submittedName>
        <fullName evidence="5">HTH-type transcriptional repressor PurR</fullName>
    </submittedName>
</protein>
<dbReference type="PANTHER" id="PTHR30146:SF109">
    <property type="entry name" value="HTH-TYPE TRANSCRIPTIONAL REGULATOR GALS"/>
    <property type="match status" value="1"/>
</dbReference>
<dbReference type="Gene3D" id="1.10.260.40">
    <property type="entry name" value="lambda repressor-like DNA-binding domains"/>
    <property type="match status" value="1"/>
</dbReference>
<evidence type="ECO:0000259" key="4">
    <source>
        <dbReference type="PROSITE" id="PS50932"/>
    </source>
</evidence>
<keyword evidence="6" id="KW-1185">Reference proteome</keyword>
<dbReference type="Pfam" id="PF00356">
    <property type="entry name" value="LacI"/>
    <property type="match status" value="1"/>
</dbReference>
<sequence length="319" mass="34828">MNPKRIRLKDIAEAADVSVMAVSHVLNGSGQGRVSVSRELASHIRQIADEMHYLPNHAARALRGSSIRVIGTINTGAMHPVEQRALVGLQEAAAKAGYHVMSTFSQSSHEDWAASVKAILSHGVNALVAFCYESEKVSIAHMLCQQEGVPFIPIRLDGCEISECEGGIQIDTKAGIRMALEHLREAGTNRIIIYYTEFQDHWETILPEFESDHIVAQKLDADQFPSIQPDTGILAGSDWLAANLIRHTPDLTPGTDYNIIGWGNASGCEYMNPKLSSIGLNLWEVMSAAVQNIVSQEKVNVAPITPLLLARESSLKQSN</sequence>
<dbReference type="SUPFAM" id="SSF47413">
    <property type="entry name" value="lambda repressor-like DNA-binding domains"/>
    <property type="match status" value="1"/>
</dbReference>
<dbReference type="SUPFAM" id="SSF53822">
    <property type="entry name" value="Periplasmic binding protein-like I"/>
    <property type="match status" value="1"/>
</dbReference>
<evidence type="ECO:0000256" key="1">
    <source>
        <dbReference type="ARBA" id="ARBA00023015"/>
    </source>
</evidence>
<dbReference type="InterPro" id="IPR028082">
    <property type="entry name" value="Peripla_BP_I"/>
</dbReference>
<dbReference type="Proteomes" id="UP001424741">
    <property type="component" value="Unassembled WGS sequence"/>
</dbReference>
<feature type="domain" description="HTH lacI-type" evidence="4">
    <location>
        <begin position="6"/>
        <end position="64"/>
    </location>
</feature>
<keyword evidence="1" id="KW-0805">Transcription regulation</keyword>
<dbReference type="EMBL" id="BAABRL010000007">
    <property type="protein sequence ID" value="GAA5496183.1"/>
    <property type="molecule type" value="Genomic_DNA"/>
</dbReference>
<organism evidence="5 6">
    <name type="scientific">Rubritalea halochordaticola</name>
    <dbReference type="NCBI Taxonomy" id="714537"/>
    <lineage>
        <taxon>Bacteria</taxon>
        <taxon>Pseudomonadati</taxon>
        <taxon>Verrucomicrobiota</taxon>
        <taxon>Verrucomicrobiia</taxon>
        <taxon>Verrucomicrobiales</taxon>
        <taxon>Rubritaleaceae</taxon>
        <taxon>Rubritalea</taxon>
    </lineage>
</organism>
<dbReference type="PROSITE" id="PS50932">
    <property type="entry name" value="HTH_LACI_2"/>
    <property type="match status" value="1"/>
</dbReference>
<dbReference type="RefSeq" id="WP_346188889.1">
    <property type="nucleotide sequence ID" value="NZ_BAABRL010000007.1"/>
</dbReference>
<dbReference type="InterPro" id="IPR010982">
    <property type="entry name" value="Lambda_DNA-bd_dom_sf"/>
</dbReference>
<proteinExistence type="predicted"/>
<comment type="caution">
    <text evidence="5">The sequence shown here is derived from an EMBL/GenBank/DDBJ whole genome shotgun (WGS) entry which is preliminary data.</text>
</comment>
<evidence type="ECO:0000313" key="5">
    <source>
        <dbReference type="EMBL" id="GAA5496183.1"/>
    </source>
</evidence>
<reference evidence="5 6" key="1">
    <citation type="submission" date="2024-02" db="EMBL/GenBank/DDBJ databases">
        <title>Rubritalea halochordaticola NBRC 107102.</title>
        <authorList>
            <person name="Ichikawa N."/>
            <person name="Katano-Makiyama Y."/>
            <person name="Hidaka K."/>
        </authorList>
    </citation>
    <scope>NUCLEOTIDE SEQUENCE [LARGE SCALE GENOMIC DNA]</scope>
    <source>
        <strain evidence="5 6">NBRC 107102</strain>
    </source>
</reference>
<name>A0ABP9V0Y6_9BACT</name>
<gene>
    <name evidence="5" type="primary">purR_1</name>
    <name evidence="5" type="ORF">Rhal01_02365</name>
</gene>
<evidence type="ECO:0000256" key="3">
    <source>
        <dbReference type="ARBA" id="ARBA00023163"/>
    </source>
</evidence>
<evidence type="ECO:0000256" key="2">
    <source>
        <dbReference type="ARBA" id="ARBA00023125"/>
    </source>
</evidence>
<accession>A0ABP9V0Y6</accession>
<dbReference type="CDD" id="cd01392">
    <property type="entry name" value="HTH_LacI"/>
    <property type="match status" value="1"/>
</dbReference>
<dbReference type="SMART" id="SM00354">
    <property type="entry name" value="HTH_LACI"/>
    <property type="match status" value="1"/>
</dbReference>